<accession>A0A840DJF4</accession>
<reference evidence="3 4" key="1">
    <citation type="submission" date="2020-08" db="EMBL/GenBank/DDBJ databases">
        <title>Sequencing the genomes of 1000 actinobacteria strains.</title>
        <authorList>
            <person name="Klenk H.-P."/>
        </authorList>
    </citation>
    <scope>NUCLEOTIDE SEQUENCE [LARGE SCALE GENOMIC DNA]</scope>
    <source>
        <strain evidence="3 4">DSM 27064</strain>
    </source>
</reference>
<organism evidence="3 4">
    <name type="scientific">Canibacter oris</name>
    <dbReference type="NCBI Taxonomy" id="1365628"/>
    <lineage>
        <taxon>Bacteria</taxon>
        <taxon>Bacillati</taxon>
        <taxon>Actinomycetota</taxon>
        <taxon>Actinomycetes</taxon>
        <taxon>Micrococcales</taxon>
        <taxon>Microbacteriaceae</taxon>
        <taxon>Canibacter</taxon>
    </lineage>
</organism>
<keyword evidence="2" id="KW-0472">Membrane</keyword>
<evidence type="ECO:0000313" key="4">
    <source>
        <dbReference type="Proteomes" id="UP000571183"/>
    </source>
</evidence>
<proteinExistence type="predicted"/>
<gene>
    <name evidence="3" type="ORF">F5897_001194</name>
</gene>
<dbReference type="Pfam" id="PF11241">
    <property type="entry name" value="DUF3043"/>
    <property type="match status" value="1"/>
</dbReference>
<dbReference type="InterPro" id="IPR021403">
    <property type="entry name" value="DUF3043"/>
</dbReference>
<dbReference type="RefSeq" id="WP_124824077.1">
    <property type="nucleotide sequence ID" value="NZ_JACIFD010000011.1"/>
</dbReference>
<name>A0A840DJF4_9MICO</name>
<evidence type="ECO:0000256" key="2">
    <source>
        <dbReference type="SAM" id="Phobius"/>
    </source>
</evidence>
<feature type="region of interest" description="Disordered" evidence="1">
    <location>
        <begin position="1"/>
        <end position="48"/>
    </location>
</feature>
<dbReference type="EMBL" id="JACIFD010000011">
    <property type="protein sequence ID" value="MBB4071875.1"/>
    <property type="molecule type" value="Genomic_DNA"/>
</dbReference>
<keyword evidence="2" id="KW-0812">Transmembrane</keyword>
<dbReference type="Proteomes" id="UP000571183">
    <property type="component" value="Unassembled WGS sequence"/>
</dbReference>
<keyword evidence="4" id="KW-1185">Reference proteome</keyword>
<dbReference type="AlphaFoldDB" id="A0A840DJF4"/>
<sequence length="175" mass="20051">MASEQQGKGRPTPTRKEAQARNARPLVGSKDPAAKKAARQQAMARREEIRRGVANGDERYLTARDKGPQRKFVRDWVDARTGIGEFALPIMFLIVLWTFIPTRWAYTGAIVMWGLVLTIIVDSLIMRFFLKRALVRKFGAANLEKGWGWYAISRSIQFRALRLPKPQRKRGQWPA</sequence>
<keyword evidence="2" id="KW-1133">Transmembrane helix</keyword>
<feature type="transmembrane region" description="Helical" evidence="2">
    <location>
        <begin position="79"/>
        <end position="100"/>
    </location>
</feature>
<evidence type="ECO:0008006" key="5">
    <source>
        <dbReference type="Google" id="ProtNLM"/>
    </source>
</evidence>
<evidence type="ECO:0000313" key="3">
    <source>
        <dbReference type="EMBL" id="MBB4071875.1"/>
    </source>
</evidence>
<comment type="caution">
    <text evidence="3">The sequence shown here is derived from an EMBL/GenBank/DDBJ whole genome shotgun (WGS) entry which is preliminary data.</text>
</comment>
<evidence type="ECO:0000256" key="1">
    <source>
        <dbReference type="SAM" id="MobiDB-lite"/>
    </source>
</evidence>
<feature type="transmembrane region" description="Helical" evidence="2">
    <location>
        <begin position="106"/>
        <end position="130"/>
    </location>
</feature>
<protein>
    <recommendedName>
        <fullName evidence="5">DUF3043 domain-containing protein</fullName>
    </recommendedName>
</protein>